<dbReference type="AlphaFoldDB" id="A0A1J3GTU2"/>
<organism evidence="1">
    <name type="scientific">Noccaea caerulescens</name>
    <name type="common">Alpine penny-cress</name>
    <name type="synonym">Thlaspi caerulescens</name>
    <dbReference type="NCBI Taxonomy" id="107243"/>
    <lineage>
        <taxon>Eukaryota</taxon>
        <taxon>Viridiplantae</taxon>
        <taxon>Streptophyta</taxon>
        <taxon>Embryophyta</taxon>
        <taxon>Tracheophyta</taxon>
        <taxon>Spermatophyta</taxon>
        <taxon>Magnoliopsida</taxon>
        <taxon>eudicotyledons</taxon>
        <taxon>Gunneridae</taxon>
        <taxon>Pentapetalae</taxon>
        <taxon>rosids</taxon>
        <taxon>malvids</taxon>
        <taxon>Brassicales</taxon>
        <taxon>Brassicaceae</taxon>
        <taxon>Coluteocarpeae</taxon>
        <taxon>Noccaea</taxon>
    </lineage>
</organism>
<accession>A0A1J3GTU2</accession>
<name>A0A1J3GTU2_NOCCA</name>
<reference evidence="1" key="1">
    <citation type="submission" date="2016-07" db="EMBL/GenBank/DDBJ databases">
        <title>De novo transcriptome assembly of four accessions of the metal hyperaccumulator plant Noccaea caerulescens.</title>
        <authorList>
            <person name="Blande D."/>
            <person name="Halimaa P."/>
            <person name="Tervahauta A.I."/>
            <person name="Aarts M.G."/>
            <person name="Karenlampi S.O."/>
        </authorList>
    </citation>
    <scope>NUCLEOTIDE SEQUENCE</scope>
</reference>
<dbReference type="EMBL" id="GEVL01017770">
    <property type="protein sequence ID" value="JAU59571.1"/>
    <property type="molecule type" value="Transcribed_RNA"/>
</dbReference>
<gene>
    <name evidence="1" type="ORF">LE_TR5396_c8_g1_i1_g.18946</name>
</gene>
<dbReference type="PANTHER" id="PTHR35723">
    <property type="entry name" value="POLYPHOSPHATIDYLINOSITOL PHOSPHATASE"/>
    <property type="match status" value="1"/>
</dbReference>
<evidence type="ECO:0000313" key="1">
    <source>
        <dbReference type="EMBL" id="JAU59571.1"/>
    </source>
</evidence>
<proteinExistence type="predicted"/>
<protein>
    <submittedName>
        <fullName evidence="1">Uncharacterized protein</fullName>
    </submittedName>
</protein>
<sequence>MKLEKNDGGIKHYIFTDSDIAVVVNVDTVFDKHPNFHMALTFRNNKDQPLNSGFIAVRGTREGILRFAFIFSFLRIS</sequence>